<dbReference type="NCBIfam" id="TIGR01733">
    <property type="entry name" value="AA-adenyl-dom"/>
    <property type="match status" value="1"/>
</dbReference>
<proteinExistence type="inferred from homology"/>
<dbReference type="Pfam" id="PF00501">
    <property type="entry name" value="AMP-binding"/>
    <property type="match status" value="1"/>
</dbReference>
<dbReference type="Gene3D" id="3.40.50.12780">
    <property type="entry name" value="N-terminal domain of ligase-like"/>
    <property type="match status" value="1"/>
</dbReference>
<dbReference type="SUPFAM" id="SSF47336">
    <property type="entry name" value="ACP-like"/>
    <property type="match status" value="2"/>
</dbReference>
<dbReference type="Gene3D" id="1.10.1200.10">
    <property type="entry name" value="ACP-like"/>
    <property type="match status" value="2"/>
</dbReference>
<dbReference type="EMBL" id="JACHMP010000001">
    <property type="protein sequence ID" value="MBB5817312.1"/>
    <property type="molecule type" value="Genomic_DNA"/>
</dbReference>
<feature type="compositionally biased region" description="Pro residues" evidence="9">
    <location>
        <begin position="585"/>
        <end position="594"/>
    </location>
</feature>
<keyword evidence="6" id="KW-0597">Phosphoprotein</keyword>
<evidence type="ECO:0000256" key="7">
    <source>
        <dbReference type="ARBA" id="ARBA00022598"/>
    </source>
</evidence>
<comment type="similarity">
    <text evidence="3">Belongs to the ATP-dependent AMP-binding enzyme family. MbtB subfamily.</text>
</comment>
<name>A0A7W9IAS5_9ACTN</name>
<feature type="compositionally biased region" description="Low complexity" evidence="9">
    <location>
        <begin position="1552"/>
        <end position="1585"/>
    </location>
</feature>
<dbReference type="InterPro" id="IPR001242">
    <property type="entry name" value="Condensation_dom"/>
</dbReference>
<reference evidence="11 12" key="1">
    <citation type="submission" date="2020-08" db="EMBL/GenBank/DDBJ databases">
        <title>Sequencing the genomes of 1000 actinobacteria strains.</title>
        <authorList>
            <person name="Klenk H.-P."/>
        </authorList>
    </citation>
    <scope>NUCLEOTIDE SEQUENCE [LARGE SCALE GENOMIC DNA]</scope>
    <source>
        <strain evidence="11 12">DSM 46887</strain>
    </source>
</reference>
<dbReference type="GO" id="GO:0044550">
    <property type="term" value="P:secondary metabolite biosynthetic process"/>
    <property type="evidence" value="ECO:0007669"/>
    <property type="project" value="TreeGrafter"/>
</dbReference>
<dbReference type="InterPro" id="IPR057737">
    <property type="entry name" value="Condensation_MtbB-like"/>
</dbReference>
<dbReference type="FunFam" id="3.30.559.10:FF:000023">
    <property type="entry name" value="Non-ribosomal peptide synthetase"/>
    <property type="match status" value="1"/>
</dbReference>
<evidence type="ECO:0000256" key="8">
    <source>
        <dbReference type="ARBA" id="ARBA00033440"/>
    </source>
</evidence>
<dbReference type="Pfam" id="PF00668">
    <property type="entry name" value="Condensation"/>
    <property type="match status" value="2"/>
</dbReference>
<dbReference type="Gene3D" id="3.30.300.30">
    <property type="match status" value="1"/>
</dbReference>
<dbReference type="InterPro" id="IPR020806">
    <property type="entry name" value="PKS_PP-bd"/>
</dbReference>
<evidence type="ECO:0000256" key="5">
    <source>
        <dbReference type="ARBA" id="ARBA00022450"/>
    </source>
</evidence>
<dbReference type="InterPro" id="IPR045851">
    <property type="entry name" value="AMP-bd_C_sf"/>
</dbReference>
<comment type="pathway">
    <text evidence="2">Siderophore biosynthesis; mycobactin biosynthesis.</text>
</comment>
<dbReference type="PANTHER" id="PTHR45527:SF10">
    <property type="entry name" value="PYOCHELIN SYNTHASE PCHF"/>
    <property type="match status" value="1"/>
</dbReference>
<dbReference type="PROSITE" id="PS00455">
    <property type="entry name" value="AMP_BINDING"/>
    <property type="match status" value="1"/>
</dbReference>
<dbReference type="Gene3D" id="3.40.109.10">
    <property type="entry name" value="NADH Oxidase"/>
    <property type="match status" value="1"/>
</dbReference>
<dbReference type="GO" id="GO:0016874">
    <property type="term" value="F:ligase activity"/>
    <property type="evidence" value="ECO:0007669"/>
    <property type="project" value="UniProtKB-KW"/>
</dbReference>
<comment type="caution">
    <text evidence="11">The sequence shown here is derived from an EMBL/GenBank/DDBJ whole genome shotgun (WGS) entry which is preliminary data.</text>
</comment>
<dbReference type="PANTHER" id="PTHR45527">
    <property type="entry name" value="NONRIBOSOMAL PEPTIDE SYNTHETASE"/>
    <property type="match status" value="1"/>
</dbReference>
<dbReference type="PROSITE" id="PS50075">
    <property type="entry name" value="CARRIER"/>
    <property type="match status" value="2"/>
</dbReference>
<dbReference type="Pfam" id="PF00881">
    <property type="entry name" value="Nitroreductase"/>
    <property type="match status" value="1"/>
</dbReference>
<dbReference type="InterPro" id="IPR020845">
    <property type="entry name" value="AMP-binding_CS"/>
</dbReference>
<feature type="region of interest" description="Disordered" evidence="9">
    <location>
        <begin position="582"/>
        <end position="601"/>
    </location>
</feature>
<keyword evidence="7" id="KW-0436">Ligase</keyword>
<dbReference type="CDD" id="cd19535">
    <property type="entry name" value="Cyc_NRPS"/>
    <property type="match status" value="1"/>
</dbReference>
<feature type="region of interest" description="Disordered" evidence="9">
    <location>
        <begin position="446"/>
        <end position="509"/>
    </location>
</feature>
<dbReference type="InterPro" id="IPR036736">
    <property type="entry name" value="ACP-like_sf"/>
</dbReference>
<evidence type="ECO:0000256" key="3">
    <source>
        <dbReference type="ARBA" id="ARBA00007380"/>
    </source>
</evidence>
<dbReference type="GO" id="GO:0031177">
    <property type="term" value="F:phosphopantetheine binding"/>
    <property type="evidence" value="ECO:0007669"/>
    <property type="project" value="InterPro"/>
</dbReference>
<dbReference type="InterPro" id="IPR006162">
    <property type="entry name" value="Ppantetheine_attach_site"/>
</dbReference>
<protein>
    <recommendedName>
        <fullName evidence="4">Phenyloxazoline synthase MbtB</fullName>
    </recommendedName>
    <alternativeName>
        <fullName evidence="8">Mycobactin synthetase protein B</fullName>
    </alternativeName>
</protein>
<evidence type="ECO:0000313" key="11">
    <source>
        <dbReference type="EMBL" id="MBB5817312.1"/>
    </source>
</evidence>
<evidence type="ECO:0000256" key="1">
    <source>
        <dbReference type="ARBA" id="ARBA00001957"/>
    </source>
</evidence>
<dbReference type="Gene3D" id="3.30.559.10">
    <property type="entry name" value="Chloramphenicol acetyltransferase-like domain"/>
    <property type="match status" value="2"/>
</dbReference>
<feature type="compositionally biased region" description="Pro residues" evidence="9">
    <location>
        <begin position="1033"/>
        <end position="1045"/>
    </location>
</feature>
<dbReference type="InterPro" id="IPR009081">
    <property type="entry name" value="PP-bd_ACP"/>
</dbReference>
<evidence type="ECO:0000259" key="10">
    <source>
        <dbReference type="PROSITE" id="PS50075"/>
    </source>
</evidence>
<dbReference type="Gene3D" id="3.30.559.30">
    <property type="entry name" value="Nonribosomal peptide synthetase, condensation domain"/>
    <property type="match status" value="2"/>
</dbReference>
<dbReference type="CDD" id="cd02142">
    <property type="entry name" value="McbC_SagB-like_oxidoreductase"/>
    <property type="match status" value="1"/>
</dbReference>
<dbReference type="InterPro" id="IPR000873">
    <property type="entry name" value="AMP-dep_synth/lig_dom"/>
</dbReference>
<feature type="region of interest" description="Disordered" evidence="9">
    <location>
        <begin position="1552"/>
        <end position="1590"/>
    </location>
</feature>
<dbReference type="GO" id="GO:0016491">
    <property type="term" value="F:oxidoreductase activity"/>
    <property type="evidence" value="ECO:0007669"/>
    <property type="project" value="InterPro"/>
</dbReference>
<dbReference type="SMART" id="SM00823">
    <property type="entry name" value="PKS_PP"/>
    <property type="match status" value="2"/>
</dbReference>
<feature type="domain" description="Carrier" evidence="10">
    <location>
        <begin position="1586"/>
        <end position="1660"/>
    </location>
</feature>
<comment type="cofactor">
    <cofactor evidence="1">
        <name>pantetheine 4'-phosphate</name>
        <dbReference type="ChEBI" id="CHEBI:47942"/>
    </cofactor>
</comment>
<dbReference type="SUPFAM" id="SSF55469">
    <property type="entry name" value="FMN-dependent nitroreductase-like"/>
    <property type="match status" value="1"/>
</dbReference>
<feature type="domain" description="Carrier" evidence="10">
    <location>
        <begin position="505"/>
        <end position="579"/>
    </location>
</feature>
<dbReference type="PROSITE" id="PS00012">
    <property type="entry name" value="PHOSPHOPANTETHEINE"/>
    <property type="match status" value="1"/>
</dbReference>
<feature type="region of interest" description="Disordered" evidence="9">
    <location>
        <begin position="1026"/>
        <end position="1047"/>
    </location>
</feature>
<dbReference type="GO" id="GO:0043041">
    <property type="term" value="P:amino acid activation for nonribosomal peptide biosynthetic process"/>
    <property type="evidence" value="ECO:0007669"/>
    <property type="project" value="TreeGrafter"/>
</dbReference>
<dbReference type="GO" id="GO:0000036">
    <property type="term" value="F:acyl carrier activity"/>
    <property type="evidence" value="ECO:0007669"/>
    <property type="project" value="TreeGrafter"/>
</dbReference>
<dbReference type="InterPro" id="IPR042099">
    <property type="entry name" value="ANL_N_sf"/>
</dbReference>
<keyword evidence="5" id="KW-0596">Phosphopantetheine</keyword>
<dbReference type="Pfam" id="PF00550">
    <property type="entry name" value="PP-binding"/>
    <property type="match status" value="2"/>
</dbReference>
<dbReference type="InterPro" id="IPR023213">
    <property type="entry name" value="CAT-like_dom_sf"/>
</dbReference>
<feature type="region of interest" description="Disordered" evidence="9">
    <location>
        <begin position="1689"/>
        <end position="1708"/>
    </location>
</feature>
<keyword evidence="12" id="KW-1185">Reference proteome</keyword>
<accession>A0A7W9IAS5</accession>
<dbReference type="InterPro" id="IPR029479">
    <property type="entry name" value="Nitroreductase"/>
</dbReference>
<evidence type="ECO:0000256" key="4">
    <source>
        <dbReference type="ARBA" id="ARBA00016743"/>
    </source>
</evidence>
<dbReference type="SUPFAM" id="SSF52777">
    <property type="entry name" value="CoA-dependent acyltransferases"/>
    <property type="match status" value="4"/>
</dbReference>
<evidence type="ECO:0000256" key="9">
    <source>
        <dbReference type="SAM" id="MobiDB-lite"/>
    </source>
</evidence>
<dbReference type="InterPro" id="IPR010071">
    <property type="entry name" value="AA_adenyl_dom"/>
</dbReference>
<gene>
    <name evidence="11" type="ORF">F4562_000374</name>
</gene>
<feature type="compositionally biased region" description="Pro residues" evidence="9">
    <location>
        <begin position="451"/>
        <end position="498"/>
    </location>
</feature>
<evidence type="ECO:0000313" key="12">
    <source>
        <dbReference type="Proteomes" id="UP000540685"/>
    </source>
</evidence>
<dbReference type="SUPFAM" id="SSF56801">
    <property type="entry name" value="Acetyl-CoA synthetase-like"/>
    <property type="match status" value="1"/>
</dbReference>
<dbReference type="InterPro" id="IPR000415">
    <property type="entry name" value="Nitroreductase-like"/>
</dbReference>
<evidence type="ECO:0000256" key="2">
    <source>
        <dbReference type="ARBA" id="ARBA00005102"/>
    </source>
</evidence>
<dbReference type="GO" id="GO:0005737">
    <property type="term" value="C:cytoplasm"/>
    <property type="evidence" value="ECO:0007669"/>
    <property type="project" value="TreeGrafter"/>
</dbReference>
<dbReference type="Proteomes" id="UP000540685">
    <property type="component" value="Unassembled WGS sequence"/>
</dbReference>
<evidence type="ECO:0000256" key="6">
    <source>
        <dbReference type="ARBA" id="ARBA00022553"/>
    </source>
</evidence>
<organism evidence="11 12">
    <name type="scientific">Streptosporangium becharense</name>
    <dbReference type="NCBI Taxonomy" id="1816182"/>
    <lineage>
        <taxon>Bacteria</taxon>
        <taxon>Bacillati</taxon>
        <taxon>Actinomycetota</taxon>
        <taxon>Actinomycetes</taxon>
        <taxon>Streptosporangiales</taxon>
        <taxon>Streptosporangiaceae</taxon>
        <taxon>Streptosporangium</taxon>
    </lineage>
</organism>
<dbReference type="RefSeq" id="WP_184540452.1">
    <property type="nucleotide sequence ID" value="NZ_JACHMP010000001.1"/>
</dbReference>
<sequence length="1909" mass="204604">MTGQTITALYPATPAQQGFLLGTLTSPDDGLFVEQAAFPLRGVLDLARLRHACATMIADHEILRTGFAWDLAADPQQVVLDRAEVTIDMVDGTGLDPGRQEENLRELLRTQRREPFDLTRPPLLRLAVHRLASAHHQLVWTHHHGILDGWAHLMLVRELLLRYNTGAASDPDPQPFGRYALWLAERPGDHQRAHWREHLDGYVPPPPLASRPAPAERFGQHGVTLPGDEAAALRSFARARGVTPAAALLACWGVIAARQRGRDDIAVGVTVSGRSHPFPGAATLAGPLATTVPLRLARPPHGRAGDWIGHVQDLLARADRDSACSTADIHAWAGLPEDRALYDSVVSIADYPHPDPGDGRPHPPGALRLDPTGIRSDGGRTRHPLVLVVETFAGLRLRLVNDRSRVDDTHARATLACLRRMLSLLRPETDPPIADLAAQTAGLAAFDTRSPEPPPSPSPQSPPSPSPQSPPSPSPQSPPSPSPQFPLSPPSPPSPSPGPATGAVTGDGTLPQVVTDAFAAVLGRPVSADTDFLAAGGHSLLALRLIARLRAALAVDLTLGDLLRSSTPRTLSSRVRELLLTDAAPPDPLPPLTPGPGETDRPFPLTGIQQAYWAGRDDGFDLGGVDSHLYTEADIPGLDLERLAAVWRALIDRHAMLRAVITEDGRQRILPSVPPYRIRTFDLRTAADADARLAGIRERLSHARRDTAVWPLFTVEAALLPGGVTRLFLSFDLLIGDALSWQILYREAHRLYRDPGVRLPALPLTFADYVAHLPAVTAGGRYDRDRRYWRGRLADLPAPPALPVVPRMRSAARPRFTRLQATLPGADLGALRDVAAAHGSTLSTLLLAAFGETLGRFTNTTAFLVNVTVYNRLDVHPRINAVVGDFTSTVLTAVDLTGPTFADRLRTLQRRLWDDLDHSLYSGVEVLRDLRERTADSTAAAAPVVFTSTLDLETPADEAPDPFPGTIGYGIGQTPQVLFDYQTYEVAGRLVVNFDTVAGLLPEGFVQDMLDDHTAGLRALIDHADAPQRPRLTVPPAPPPLPPPLGGERLLHEPFLEQARRHPGRTAVVSDGRRVTYAELRERARLLAARIAAAHPGGELVALLCEPGPDQAAAALGVLIAGHAFVPVDPAWPRQRVLELLSAAGASVVVTQRAVAARTGVPDGVHVILADEEEHPGTGPAAPAHRPRTAGDLAYVIYTSGSTGRPKGVMIPHRGALNTILDVNQRFGVGPDDTLLAVSPFTFDLAVYDLFGALAAGATVVVPTRDQRTDPSAWIRLARDENVTVWNSVPVLMELLLDALPDGDALPGNLRLCLLSGDWIPLELPGRVRARARDCRVISLGGATEGSIWSILHEVEHVDPGWASIPYGTPMTGQSVEILDDRLLPCPVWTPGQIHIGGHGTALGYWDAPDLTREAFVFDGRTGRRLYRTGDWGRRRADGELEFLGRRDAQVKIGGYRVELREVEAALAAIAGVDQAAVVVTGERADRRLAGFVVTSRPVPGIRTELARLLPGHMLPATLVALPELPLNSTSKIDRAALARTAAATAATAVADAGTTTDAATDPTDTGTDAAMPPEAATPETTTAEPRPRTWERRLLDALEDLLPGRPGLDDDLLALGLTSVDVIRLANAVQRHSGRRPDLAAFYDAPTLRTIVEQAGPAAVPAPGGSPATPWTGWTPLTDPDDRAAFRSTRPAYPPAPATRVLPGNPPRRMAARARRATPRSFTGETVPATALADLLDSMRRTDAGGRPAFLYPSAGGLYATQVHVHLRPGRVEGITGGLYTYHPDAHDLILQVPDVDLDTGIHVGPVNRPVARTAAFTLFLTTDPADSAPLYGAEAEPLALLTAGYMGQLLCQTAVTAGLGLCPVHGIDFDAVRWLFPHGDRLVLLHTLLGGVPARSGPPPVFPEDSA</sequence>